<dbReference type="Proteomes" id="UP000078046">
    <property type="component" value="Unassembled WGS sequence"/>
</dbReference>
<comment type="caution">
    <text evidence="1">The sequence shown here is derived from an EMBL/GenBank/DDBJ whole genome shotgun (WGS) entry which is preliminary data.</text>
</comment>
<reference evidence="1 2" key="1">
    <citation type="submission" date="2016-04" db="EMBL/GenBank/DDBJ databases">
        <title>The genome of Intoshia linei affirms orthonectids as highly simplified spiralians.</title>
        <authorList>
            <person name="Mikhailov K.V."/>
            <person name="Slusarev G.S."/>
            <person name="Nikitin M.A."/>
            <person name="Logacheva M.D."/>
            <person name="Penin A."/>
            <person name="Aleoshin V."/>
            <person name="Panchin Y.V."/>
        </authorList>
    </citation>
    <scope>NUCLEOTIDE SEQUENCE [LARGE SCALE GENOMIC DNA]</scope>
    <source>
        <strain evidence="1">Intl2013</strain>
        <tissue evidence="1">Whole animal</tissue>
    </source>
</reference>
<dbReference type="AlphaFoldDB" id="A0A177AXT0"/>
<evidence type="ECO:0000313" key="1">
    <source>
        <dbReference type="EMBL" id="OAF65994.1"/>
    </source>
</evidence>
<dbReference type="EMBL" id="LWCA01001072">
    <property type="protein sequence ID" value="OAF65994.1"/>
    <property type="molecule type" value="Genomic_DNA"/>
</dbReference>
<accession>A0A177AXT0</accession>
<sequence>MRACKSLVPTDLKLCYTRYKPDELIKGAEQPIDRNYLTPKHIQPAEHALIQEMLAAKQIEPSKSTCRIPHF</sequence>
<organism evidence="1 2">
    <name type="scientific">Intoshia linei</name>
    <dbReference type="NCBI Taxonomy" id="1819745"/>
    <lineage>
        <taxon>Eukaryota</taxon>
        <taxon>Metazoa</taxon>
        <taxon>Spiralia</taxon>
        <taxon>Lophotrochozoa</taxon>
        <taxon>Mesozoa</taxon>
        <taxon>Orthonectida</taxon>
        <taxon>Rhopaluridae</taxon>
        <taxon>Intoshia</taxon>
    </lineage>
</organism>
<evidence type="ECO:0000313" key="2">
    <source>
        <dbReference type="Proteomes" id="UP000078046"/>
    </source>
</evidence>
<protein>
    <submittedName>
        <fullName evidence="1">Uncharacterized protein</fullName>
    </submittedName>
</protein>
<keyword evidence="2" id="KW-1185">Reference proteome</keyword>
<gene>
    <name evidence="1" type="ORF">A3Q56_06280</name>
</gene>
<proteinExistence type="predicted"/>
<name>A0A177AXT0_9BILA</name>